<dbReference type="NCBIfam" id="NF040801">
    <property type="entry name" value="spore_GerD"/>
    <property type="match status" value="1"/>
</dbReference>
<organism evidence="4 5">
    <name type="scientific">Paenibacillus hexagrammi</name>
    <dbReference type="NCBI Taxonomy" id="2908839"/>
    <lineage>
        <taxon>Bacteria</taxon>
        <taxon>Bacillati</taxon>
        <taxon>Bacillota</taxon>
        <taxon>Bacilli</taxon>
        <taxon>Bacillales</taxon>
        <taxon>Paenibacillaceae</taxon>
        <taxon>Paenibacillus</taxon>
    </lineage>
</organism>
<dbReference type="InterPro" id="IPR041262">
    <property type="entry name" value="GerD_central"/>
</dbReference>
<dbReference type="EMBL" id="CP090978">
    <property type="protein sequence ID" value="UJF33716.1"/>
    <property type="molecule type" value="Genomic_DNA"/>
</dbReference>
<name>A0ABY3SID6_9BACL</name>
<feature type="signal peptide" evidence="2">
    <location>
        <begin position="1"/>
        <end position="25"/>
    </location>
</feature>
<keyword evidence="2" id="KW-0732">Signal</keyword>
<dbReference type="RefSeq" id="WP_235120110.1">
    <property type="nucleotide sequence ID" value="NZ_CP090978.1"/>
</dbReference>
<dbReference type="Pfam" id="PF17898">
    <property type="entry name" value="GerD"/>
    <property type="match status" value="1"/>
</dbReference>
<evidence type="ECO:0000313" key="4">
    <source>
        <dbReference type="EMBL" id="UJF33716.1"/>
    </source>
</evidence>
<reference evidence="4 5" key="1">
    <citation type="journal article" date="2024" name="Int. J. Syst. Evol. Microbiol.">
        <title>Paenibacillus hexagrammi sp. nov., a novel bacterium isolated from the gut content of Hexagrammos agrammus.</title>
        <authorList>
            <person name="Jung H.K."/>
            <person name="Kim D.G."/>
            <person name="Zin H."/>
            <person name="Park J."/>
            <person name="Jung H."/>
            <person name="Kim Y.O."/>
            <person name="Kong H.J."/>
            <person name="Kim J.W."/>
            <person name="Kim Y.S."/>
        </authorList>
    </citation>
    <scope>NUCLEOTIDE SEQUENCE [LARGE SCALE GENOMIC DNA]</scope>
    <source>
        <strain evidence="4 5">YPD9-1</strain>
    </source>
</reference>
<proteinExistence type="predicted"/>
<evidence type="ECO:0000256" key="1">
    <source>
        <dbReference type="SAM" id="MobiDB-lite"/>
    </source>
</evidence>
<feature type="region of interest" description="Disordered" evidence="1">
    <location>
        <begin position="206"/>
        <end position="292"/>
    </location>
</feature>
<evidence type="ECO:0000256" key="2">
    <source>
        <dbReference type="SAM" id="SignalP"/>
    </source>
</evidence>
<sequence length="292" mass="31979">MWISGLQLKRLKFTSILLLSFLVTSCGTDNSSSQGASQGNTYKETKSMVLDILKSDDGKKAISDANRSIMNGDVGTNSIAGQSQIKLLSANESLQLQMAVKDVLTAEENNKFLQDMMKDPKFAGDFAKAIQKDTKQMFKELLKDPEYQKSLVDVMKNPDYEKMVLDTMKTAAYRQQMMTVMQESLQSPLFKAQMVDLLKAAIEQQSKPSELSQQSTQQAQKSDQGGGGGGDQQQQQSGGEKKEGDGGQKEGEDSQKESDSGDKKKKESSNDDSSNNAARKGLWGDAPSPFLI</sequence>
<feature type="chain" id="PRO_5046879204" evidence="2">
    <location>
        <begin position="26"/>
        <end position="292"/>
    </location>
</feature>
<gene>
    <name evidence="4" type="ORF">L0M14_00050</name>
</gene>
<accession>A0ABY3SID6</accession>
<feature type="domain" description="Spore germination GerD central core" evidence="3">
    <location>
        <begin position="94"/>
        <end position="201"/>
    </location>
</feature>
<dbReference type="Proteomes" id="UP001649230">
    <property type="component" value="Chromosome"/>
</dbReference>
<feature type="compositionally biased region" description="Low complexity" evidence="1">
    <location>
        <begin position="209"/>
        <end position="223"/>
    </location>
</feature>
<evidence type="ECO:0000259" key="3">
    <source>
        <dbReference type="Pfam" id="PF17898"/>
    </source>
</evidence>
<keyword evidence="5" id="KW-1185">Reference proteome</keyword>
<protein>
    <submittedName>
        <fullName evidence="4">Spore gernimation protein</fullName>
    </submittedName>
</protein>
<feature type="compositionally biased region" description="Basic and acidic residues" evidence="1">
    <location>
        <begin position="239"/>
        <end position="269"/>
    </location>
</feature>
<evidence type="ECO:0000313" key="5">
    <source>
        <dbReference type="Proteomes" id="UP001649230"/>
    </source>
</evidence>